<reference evidence="1" key="1">
    <citation type="submission" date="2018-05" db="EMBL/GenBank/DDBJ databases">
        <authorList>
            <person name="Lanie J.A."/>
            <person name="Ng W.-L."/>
            <person name="Kazmierczak K.M."/>
            <person name="Andrzejewski T.M."/>
            <person name="Davidsen T.M."/>
            <person name="Wayne K.J."/>
            <person name="Tettelin H."/>
            <person name="Glass J.I."/>
            <person name="Rusch D."/>
            <person name="Podicherti R."/>
            <person name="Tsui H.-C.T."/>
            <person name="Winkler M.E."/>
        </authorList>
    </citation>
    <scope>NUCLEOTIDE SEQUENCE</scope>
</reference>
<sequence length="260" mass="29699">VYNEISFNSKPSDKENPMKHKNIFGRIAYTSKKPDLLDQPRGHETFHITKHRDGQLTLRAHCEIEEPDPTVMRDVILTTDQNNLPMDCFIRLTVDDQFMGSGWFRFDLDDNGNGIIECESYGPSIDRITQRQETNGSFHAFGTHPIVGDGFNCKSIDISKGPVTEEMRCFMPSLDHRGATPPMISELTIGCQYHGKDEITVNAGTFLCHHFSYIDDVGFNEGIKHPPYDIWLTEEDFIVVQAGVSGYMQTWYELVELHYD</sequence>
<accession>A0A382TAL9</accession>
<name>A0A382TAL9_9ZZZZ</name>
<feature type="non-terminal residue" evidence="1">
    <location>
        <position position="1"/>
    </location>
</feature>
<evidence type="ECO:0000313" key="1">
    <source>
        <dbReference type="EMBL" id="SVD19174.1"/>
    </source>
</evidence>
<proteinExistence type="predicted"/>
<dbReference type="EMBL" id="UINC01135179">
    <property type="protein sequence ID" value="SVD19174.1"/>
    <property type="molecule type" value="Genomic_DNA"/>
</dbReference>
<dbReference type="AlphaFoldDB" id="A0A382TAL9"/>
<organism evidence="1">
    <name type="scientific">marine metagenome</name>
    <dbReference type="NCBI Taxonomy" id="408172"/>
    <lineage>
        <taxon>unclassified sequences</taxon>
        <taxon>metagenomes</taxon>
        <taxon>ecological metagenomes</taxon>
    </lineage>
</organism>
<protein>
    <submittedName>
        <fullName evidence="1">Uncharacterized protein</fullName>
    </submittedName>
</protein>
<gene>
    <name evidence="1" type="ORF">METZ01_LOCUS372028</name>
</gene>